<organism evidence="4 5">
    <name type="scientific">Candidatus Gottesmanbacteria bacterium GW2011_GWC2_39_8</name>
    <dbReference type="NCBI Taxonomy" id="1618450"/>
    <lineage>
        <taxon>Bacteria</taxon>
        <taxon>Candidatus Gottesmaniibacteriota</taxon>
    </lineage>
</organism>
<feature type="binding site" evidence="3">
    <location>
        <position position="164"/>
    </location>
    <ligand>
        <name>a divalent metal cation</name>
        <dbReference type="ChEBI" id="CHEBI:60240"/>
        <label>2</label>
    </ligand>
</feature>
<keyword evidence="1 3" id="KW-0479">Metal-binding</keyword>
<feature type="binding site" evidence="3">
    <location>
        <position position="212"/>
    </location>
    <ligand>
        <name>a divalent metal cation</name>
        <dbReference type="ChEBI" id="CHEBI:60240"/>
        <label>1</label>
    </ligand>
</feature>
<feature type="binding site" evidence="3">
    <location>
        <position position="9"/>
    </location>
    <ligand>
        <name>a divalent metal cation</name>
        <dbReference type="ChEBI" id="CHEBI:60240"/>
        <label>1</label>
    </ligand>
</feature>
<dbReference type="NCBIfam" id="TIGR00010">
    <property type="entry name" value="YchF/TatD family DNA exonuclease"/>
    <property type="match status" value="1"/>
</dbReference>
<keyword evidence="2 4" id="KW-0378">Hydrolase</keyword>
<dbReference type="AlphaFoldDB" id="A0A0G0Q226"/>
<dbReference type="PATRIC" id="fig|1618450.3.peg.173"/>
<dbReference type="Proteomes" id="UP000034539">
    <property type="component" value="Unassembled WGS sequence"/>
</dbReference>
<dbReference type="GO" id="GO:0046872">
    <property type="term" value="F:metal ion binding"/>
    <property type="evidence" value="ECO:0007669"/>
    <property type="project" value="UniProtKB-KW"/>
</dbReference>
<protein>
    <submittedName>
        <fullName evidence="4">Hydrolase, TatD family</fullName>
    </submittedName>
</protein>
<dbReference type="EMBL" id="LBXN01000005">
    <property type="protein sequence ID" value="KKR34153.1"/>
    <property type="molecule type" value="Genomic_DNA"/>
</dbReference>
<dbReference type="GO" id="GO:0016788">
    <property type="term" value="F:hydrolase activity, acting on ester bonds"/>
    <property type="evidence" value="ECO:0007669"/>
    <property type="project" value="InterPro"/>
</dbReference>
<comment type="caution">
    <text evidence="4">The sequence shown here is derived from an EMBL/GenBank/DDBJ whole genome shotgun (WGS) entry which is preliminary data.</text>
</comment>
<reference evidence="4 5" key="1">
    <citation type="journal article" date="2015" name="Nature">
        <title>rRNA introns, odd ribosomes, and small enigmatic genomes across a large radiation of phyla.</title>
        <authorList>
            <person name="Brown C.T."/>
            <person name="Hug L.A."/>
            <person name="Thomas B.C."/>
            <person name="Sharon I."/>
            <person name="Castelle C.J."/>
            <person name="Singh A."/>
            <person name="Wilkins M.J."/>
            <person name="Williams K.H."/>
            <person name="Banfield J.F."/>
        </authorList>
    </citation>
    <scope>NUCLEOTIDE SEQUENCE [LARGE SCALE GENOMIC DNA]</scope>
</reference>
<dbReference type="PROSITE" id="PS01090">
    <property type="entry name" value="TATD_2"/>
    <property type="match status" value="1"/>
</dbReference>
<dbReference type="PANTHER" id="PTHR46124:SF2">
    <property type="entry name" value="D-AMINOACYL-TRNA DEACYLASE"/>
    <property type="match status" value="1"/>
</dbReference>
<dbReference type="PIRSF" id="PIRSF005902">
    <property type="entry name" value="DNase_TatD"/>
    <property type="match status" value="1"/>
</dbReference>
<feature type="binding site" evidence="3">
    <location>
        <position position="137"/>
    </location>
    <ligand>
        <name>a divalent metal cation</name>
        <dbReference type="ChEBI" id="CHEBI:60240"/>
        <label>2</label>
    </ligand>
</feature>
<dbReference type="PANTHER" id="PTHR46124">
    <property type="entry name" value="D-AMINOACYL-TRNA DEACYLASE"/>
    <property type="match status" value="1"/>
</dbReference>
<dbReference type="InterPro" id="IPR015991">
    <property type="entry name" value="TatD/YcfH-like"/>
</dbReference>
<evidence type="ECO:0000256" key="3">
    <source>
        <dbReference type="PIRSR" id="PIRSR005902-1"/>
    </source>
</evidence>
<dbReference type="FunFam" id="3.20.20.140:FF:000005">
    <property type="entry name" value="TatD family hydrolase"/>
    <property type="match status" value="1"/>
</dbReference>
<dbReference type="InterPro" id="IPR018228">
    <property type="entry name" value="DNase_TatD-rel_CS"/>
</dbReference>
<accession>A0A0G0Q226</accession>
<proteinExistence type="predicted"/>
<evidence type="ECO:0000313" key="5">
    <source>
        <dbReference type="Proteomes" id="UP000034539"/>
    </source>
</evidence>
<gene>
    <name evidence="4" type="ORF">UT63_C0005G0007</name>
</gene>
<evidence type="ECO:0000256" key="1">
    <source>
        <dbReference type="ARBA" id="ARBA00022723"/>
    </source>
</evidence>
<feature type="binding site" evidence="3">
    <location>
        <position position="7"/>
    </location>
    <ligand>
        <name>a divalent metal cation</name>
        <dbReference type="ChEBI" id="CHEBI:60240"/>
        <label>1</label>
    </ligand>
</feature>
<dbReference type="GO" id="GO:0004536">
    <property type="term" value="F:DNA nuclease activity"/>
    <property type="evidence" value="ECO:0007669"/>
    <property type="project" value="InterPro"/>
</dbReference>
<name>A0A0G0Q226_9BACT</name>
<dbReference type="Gene3D" id="3.20.20.140">
    <property type="entry name" value="Metal-dependent hydrolases"/>
    <property type="match status" value="1"/>
</dbReference>
<feature type="binding site" evidence="3">
    <location>
        <position position="96"/>
    </location>
    <ligand>
        <name>a divalent metal cation</name>
        <dbReference type="ChEBI" id="CHEBI:60240"/>
        <label>1</label>
    </ligand>
</feature>
<dbReference type="InterPro" id="IPR001130">
    <property type="entry name" value="TatD-like"/>
</dbReference>
<dbReference type="SUPFAM" id="SSF51556">
    <property type="entry name" value="Metallo-dependent hydrolases"/>
    <property type="match status" value="1"/>
</dbReference>
<sequence length="264" mass="29999">MKFIDSHCHLNFKAFNEDRKKVITSAKKAGIEKIIAPGADLHSSYNALILAQEQENYCFAALGIHPHHANKVLNIAEDVVELEKMIDRKYVKAIGEIGLDYHIYKGQTAYSRKEIQQELLIEQIKLGDKYHLPLIIHCREAFDDLFNLLNDYKTVLEKIGGVIHCFTGGLVHLRQAASLHLMVGFDGNITYDERLQTVVKEAPVESILIETDSPWLTPIPYRGKRNEPKNVRLIAKEIAKIKELDLTKVAQITTDSAKKLFKLN</sequence>
<evidence type="ECO:0000256" key="2">
    <source>
        <dbReference type="ARBA" id="ARBA00022801"/>
    </source>
</evidence>
<dbReference type="InterPro" id="IPR032466">
    <property type="entry name" value="Metal_Hydrolase"/>
</dbReference>
<dbReference type="Pfam" id="PF01026">
    <property type="entry name" value="TatD_DNase"/>
    <property type="match status" value="1"/>
</dbReference>
<dbReference type="PROSITE" id="PS01137">
    <property type="entry name" value="TATD_1"/>
    <property type="match status" value="1"/>
</dbReference>
<evidence type="ECO:0000313" key="4">
    <source>
        <dbReference type="EMBL" id="KKR34153.1"/>
    </source>
</evidence>
<dbReference type="CDD" id="cd01310">
    <property type="entry name" value="TatD_DNAse"/>
    <property type="match status" value="1"/>
</dbReference>